<dbReference type="GO" id="GO:0009089">
    <property type="term" value="P:lysine biosynthetic process via diaminopimelate"/>
    <property type="evidence" value="ECO:0007669"/>
    <property type="project" value="InterPro"/>
</dbReference>
<dbReference type="EMBL" id="AZEC01000001">
    <property type="protein sequence ID" value="KRL14569.1"/>
    <property type="molecule type" value="Genomic_DNA"/>
</dbReference>
<keyword evidence="6" id="KW-1185">Reference proteome</keyword>
<evidence type="ECO:0000259" key="4">
    <source>
        <dbReference type="Pfam" id="PF19328"/>
    </source>
</evidence>
<evidence type="ECO:0000313" key="6">
    <source>
        <dbReference type="Proteomes" id="UP000051330"/>
    </source>
</evidence>
<dbReference type="Proteomes" id="UP000051330">
    <property type="component" value="Unassembled WGS sequence"/>
</dbReference>
<gene>
    <name evidence="5" type="ORF">FD09_GL000221</name>
</gene>
<protein>
    <recommendedName>
        <fullName evidence="7">Dihydrodipicolinate reductase</fullName>
    </recommendedName>
</protein>
<evidence type="ECO:0008006" key="7">
    <source>
        <dbReference type="Google" id="ProtNLM"/>
    </source>
</evidence>
<keyword evidence="1" id="KW-0521">NADP</keyword>
<keyword evidence="2" id="KW-0560">Oxidoreductase</keyword>
<dbReference type="InterPro" id="IPR036291">
    <property type="entry name" value="NAD(P)-bd_dom_sf"/>
</dbReference>
<dbReference type="Pfam" id="PF01113">
    <property type="entry name" value="DapB_N"/>
    <property type="match status" value="1"/>
</dbReference>
<name>A0A0R1N4F4_9LACO</name>
<organism evidence="5 6">
    <name type="scientific">Schleiferilactobacillus perolens DSM 12744</name>
    <dbReference type="NCBI Taxonomy" id="1423792"/>
    <lineage>
        <taxon>Bacteria</taxon>
        <taxon>Bacillati</taxon>
        <taxon>Bacillota</taxon>
        <taxon>Bacilli</taxon>
        <taxon>Lactobacillales</taxon>
        <taxon>Lactobacillaceae</taxon>
        <taxon>Schleiferilactobacillus</taxon>
    </lineage>
</organism>
<dbReference type="AlphaFoldDB" id="A0A0R1N4F4"/>
<feature type="domain" description="2,4-diaminopentanoate dehydrogenase C-terminal" evidence="4">
    <location>
        <begin position="155"/>
        <end position="342"/>
    </location>
</feature>
<proteinExistence type="predicted"/>
<dbReference type="GO" id="GO:0008839">
    <property type="term" value="F:4-hydroxy-tetrahydrodipicolinate reductase"/>
    <property type="evidence" value="ECO:0007669"/>
    <property type="project" value="InterPro"/>
</dbReference>
<dbReference type="InterPro" id="IPR000846">
    <property type="entry name" value="DapB_N"/>
</dbReference>
<dbReference type="SUPFAM" id="SSF51735">
    <property type="entry name" value="NAD(P)-binding Rossmann-fold domains"/>
    <property type="match status" value="1"/>
</dbReference>
<reference evidence="5 6" key="1">
    <citation type="journal article" date="2015" name="Genome Announc.">
        <title>Expanding the biotechnology potential of lactobacilli through comparative genomics of 213 strains and associated genera.</title>
        <authorList>
            <person name="Sun Z."/>
            <person name="Harris H.M."/>
            <person name="McCann A."/>
            <person name="Guo C."/>
            <person name="Argimon S."/>
            <person name="Zhang W."/>
            <person name="Yang X."/>
            <person name="Jeffery I.B."/>
            <person name="Cooney J.C."/>
            <person name="Kagawa T.F."/>
            <person name="Liu W."/>
            <person name="Song Y."/>
            <person name="Salvetti E."/>
            <person name="Wrobel A."/>
            <person name="Rasinkangas P."/>
            <person name="Parkhill J."/>
            <person name="Rea M.C."/>
            <person name="O'Sullivan O."/>
            <person name="Ritari J."/>
            <person name="Douillard F.P."/>
            <person name="Paul Ross R."/>
            <person name="Yang R."/>
            <person name="Briner A.E."/>
            <person name="Felis G.E."/>
            <person name="de Vos W.M."/>
            <person name="Barrangou R."/>
            <person name="Klaenhammer T.R."/>
            <person name="Caufield P.W."/>
            <person name="Cui Y."/>
            <person name="Zhang H."/>
            <person name="O'Toole P.W."/>
        </authorList>
    </citation>
    <scope>NUCLEOTIDE SEQUENCE [LARGE SCALE GENOMIC DNA]</scope>
    <source>
        <strain evidence="5 6">DSM 12744</strain>
    </source>
</reference>
<comment type="caution">
    <text evidence="5">The sequence shown here is derived from an EMBL/GenBank/DDBJ whole genome shotgun (WGS) entry which is preliminary data.</text>
</comment>
<evidence type="ECO:0000259" key="3">
    <source>
        <dbReference type="Pfam" id="PF01113"/>
    </source>
</evidence>
<evidence type="ECO:0000256" key="1">
    <source>
        <dbReference type="ARBA" id="ARBA00022857"/>
    </source>
</evidence>
<accession>A0A0R1N4F4</accession>
<sequence>MNKNKGGFSLKLNKVRVIQYGCGNMAKSLIPYMIEKGADIVGAIDNNPDLVGQDVGDFANLGHQLGIKISNDPDQVLSSVDADIAVVTLFSFVQDNYDHFVKILEHGVNIITTSEEAFYSWSTSAQQTNELNRIAKENGVTITGSGMQDIFWSQLPLTVAAGCQRIDRIEGAVSYNVEDYGIALANAHGVGLTADEFKTQITDVESFPSYMWNSGEELVSQLGWTIKNISEVRVPVTSEQVVHSDTTGKDIPAGDAIGMSAVCTIETYQGPVLKLQTIGQVYLPGQGDLCDWHFFGEPNTNFSVAKPDTVAHTCATVTNRIPDVINAHPGFVAVDELPALRYLSYPMGYYVRNQRHRGHC</sequence>
<dbReference type="CDD" id="cd24146">
    <property type="entry name" value="nat-AmDH_N_like"/>
    <property type="match status" value="1"/>
</dbReference>
<evidence type="ECO:0000256" key="2">
    <source>
        <dbReference type="ARBA" id="ARBA00023002"/>
    </source>
</evidence>
<dbReference type="Pfam" id="PF19328">
    <property type="entry name" value="DAP_DH_C"/>
    <property type="match status" value="1"/>
</dbReference>
<dbReference type="Gene3D" id="3.40.50.720">
    <property type="entry name" value="NAD(P)-binding Rossmann-like Domain"/>
    <property type="match status" value="1"/>
</dbReference>
<dbReference type="InterPro" id="IPR045760">
    <property type="entry name" value="DAP_DH_C"/>
</dbReference>
<dbReference type="PATRIC" id="fig|1423792.3.peg.225"/>
<feature type="domain" description="Dihydrodipicolinate reductase N-terminal" evidence="3">
    <location>
        <begin position="16"/>
        <end position="113"/>
    </location>
</feature>
<evidence type="ECO:0000313" key="5">
    <source>
        <dbReference type="EMBL" id="KRL14569.1"/>
    </source>
</evidence>